<dbReference type="InterPro" id="IPR018357">
    <property type="entry name" value="Hexapep_transf_CS"/>
</dbReference>
<dbReference type="UniPathway" id="UPA00973"/>
<evidence type="ECO:0000256" key="5">
    <source>
        <dbReference type="ARBA" id="ARBA00023098"/>
    </source>
</evidence>
<evidence type="ECO:0000313" key="10">
    <source>
        <dbReference type="Proteomes" id="UP000461162"/>
    </source>
</evidence>
<comment type="similarity">
    <text evidence="7">Belongs to the transferase hexapeptide repeat family. LpxD subfamily.</text>
</comment>
<keyword evidence="3 7" id="KW-0808">Transferase</keyword>
<evidence type="ECO:0000256" key="1">
    <source>
        <dbReference type="ARBA" id="ARBA00022516"/>
    </source>
</evidence>
<reference evidence="9 10" key="1">
    <citation type="submission" date="2019-11" db="EMBL/GenBank/DDBJ databases">
        <title>Pseudodesulfovibrio alkaliphilus, sp. nov., an alkaliphilic sulfate-reducing bacteria from mud volcano of Taman peninsula, Russia.</title>
        <authorList>
            <person name="Frolova A."/>
            <person name="Merkel A.Y."/>
            <person name="Slobodkin A.I."/>
        </authorList>
    </citation>
    <scope>NUCLEOTIDE SEQUENCE [LARGE SCALE GENOMIC DNA]</scope>
    <source>
        <strain evidence="9 10">F-1</strain>
    </source>
</reference>
<dbReference type="InterPro" id="IPR001451">
    <property type="entry name" value="Hexapep"/>
</dbReference>
<dbReference type="Gene3D" id="3.40.1390.10">
    <property type="entry name" value="MurE/MurF, N-terminal domain"/>
    <property type="match status" value="1"/>
</dbReference>
<comment type="caution">
    <text evidence="9">The sequence shown here is derived from an EMBL/GenBank/DDBJ whole genome shotgun (WGS) entry which is preliminary data.</text>
</comment>
<dbReference type="InterPro" id="IPR011004">
    <property type="entry name" value="Trimer_LpxA-like_sf"/>
</dbReference>
<comment type="function">
    <text evidence="7">Catalyzes the N-acylation of UDP-3-O-acylglucosamine using 3-hydroxyacyl-ACP as the acyl donor. Is involved in the biosynthesis of lipid A, a phosphorylated glycolipid that anchors the lipopolysaccharide to the outer membrane of the cell.</text>
</comment>
<dbReference type="Pfam" id="PF14602">
    <property type="entry name" value="Hexapep_2"/>
    <property type="match status" value="1"/>
</dbReference>
<evidence type="ECO:0000256" key="3">
    <source>
        <dbReference type="ARBA" id="ARBA00022679"/>
    </source>
</evidence>
<comment type="subunit">
    <text evidence="7">Homotrimer.</text>
</comment>
<dbReference type="InterPro" id="IPR020573">
    <property type="entry name" value="UDP_GlcNAc_AcTrfase_non-rep"/>
</dbReference>
<keyword evidence="6 7" id="KW-0012">Acyltransferase</keyword>
<dbReference type="AlphaFoldDB" id="A0A7K1KPV1"/>
<protein>
    <recommendedName>
        <fullName evidence="7">UDP-3-O-acylglucosamine N-acyltransferase</fullName>
        <ecNumber evidence="7">2.3.1.191</ecNumber>
    </recommendedName>
</protein>
<keyword evidence="10" id="KW-1185">Reference proteome</keyword>
<organism evidence="9 10">
    <name type="scientific">Pseudodesulfovibrio alkaliphilus</name>
    <dbReference type="NCBI Taxonomy" id="2661613"/>
    <lineage>
        <taxon>Bacteria</taxon>
        <taxon>Pseudomonadati</taxon>
        <taxon>Thermodesulfobacteriota</taxon>
        <taxon>Desulfovibrionia</taxon>
        <taxon>Desulfovibrionales</taxon>
        <taxon>Desulfovibrionaceae</taxon>
    </lineage>
</organism>
<evidence type="ECO:0000313" key="9">
    <source>
        <dbReference type="EMBL" id="MUM78118.1"/>
    </source>
</evidence>
<dbReference type="SUPFAM" id="SSF51161">
    <property type="entry name" value="Trimeric LpxA-like enzymes"/>
    <property type="match status" value="1"/>
</dbReference>
<evidence type="ECO:0000256" key="4">
    <source>
        <dbReference type="ARBA" id="ARBA00022737"/>
    </source>
</evidence>
<dbReference type="CDD" id="cd03352">
    <property type="entry name" value="LbH_LpxD"/>
    <property type="match status" value="1"/>
</dbReference>
<dbReference type="GO" id="GO:0103118">
    <property type="term" value="F:UDP-3-O-[(3R)-3-hydroxyacyl]-glucosamine N-acyltransferase activity"/>
    <property type="evidence" value="ECO:0007669"/>
    <property type="project" value="UniProtKB-EC"/>
</dbReference>
<gene>
    <name evidence="7 9" type="primary">lpxD</name>
    <name evidence="9" type="ORF">GKC30_10775</name>
</gene>
<dbReference type="GO" id="GO:0016410">
    <property type="term" value="F:N-acyltransferase activity"/>
    <property type="evidence" value="ECO:0007669"/>
    <property type="project" value="InterPro"/>
</dbReference>
<dbReference type="PROSITE" id="PS00101">
    <property type="entry name" value="HEXAPEP_TRANSFERASES"/>
    <property type="match status" value="1"/>
</dbReference>
<evidence type="ECO:0000256" key="6">
    <source>
        <dbReference type="ARBA" id="ARBA00023315"/>
    </source>
</evidence>
<proteinExistence type="inferred from homology"/>
<evidence type="ECO:0000256" key="7">
    <source>
        <dbReference type="HAMAP-Rule" id="MF_00523"/>
    </source>
</evidence>
<name>A0A7K1KPV1_9BACT</name>
<dbReference type="NCBIfam" id="NF002060">
    <property type="entry name" value="PRK00892.1"/>
    <property type="match status" value="1"/>
</dbReference>
<sequence>MKIKLSALAEKLGLDHTGDDMEIAGVNTLEKAGPDEISFLVNPKYAHLLDSTRAGCVLTSGPYADRVARALVSANVYMDLAKVVNVFAVPQGCLSGGSEFAFIHHEARVDASATVYPFAFIGAGAIVGANSIIFPGCYVGENSVIGSDCQLYPNAVVMGGVILGDNVILQPGAVVGGDGYGYAQTPLGHMKIPQIGIVEVEDNVEIGANSTIDRAALDTTRIGRGTKIDNLVQIGHNVQVGQNCLIIGQVGIGGSSRVGDNVILAGQVGVADNADIGDGAMIGAQSGVSGKIEGGSRLAGSPVMPATTFLRAAGSCMPRLPELFRRVKALEKELKAVRKAAPKGSDHEQQ</sequence>
<comment type="catalytic activity">
    <reaction evidence="7">
        <text>a UDP-3-O-[(3R)-3-hydroxyacyl]-alpha-D-glucosamine + a (3R)-hydroxyacyl-[ACP] = a UDP-2-N,3-O-bis[(3R)-3-hydroxyacyl]-alpha-D-glucosamine + holo-[ACP] + H(+)</text>
        <dbReference type="Rhea" id="RHEA:53836"/>
        <dbReference type="Rhea" id="RHEA-COMP:9685"/>
        <dbReference type="Rhea" id="RHEA-COMP:9945"/>
        <dbReference type="ChEBI" id="CHEBI:15378"/>
        <dbReference type="ChEBI" id="CHEBI:64479"/>
        <dbReference type="ChEBI" id="CHEBI:78827"/>
        <dbReference type="ChEBI" id="CHEBI:137740"/>
        <dbReference type="ChEBI" id="CHEBI:137748"/>
        <dbReference type="EC" id="2.3.1.191"/>
    </reaction>
</comment>
<accession>A0A7K1KPV1</accession>
<keyword evidence="1 7" id="KW-0444">Lipid biosynthesis</keyword>
<dbReference type="Pfam" id="PF00132">
    <property type="entry name" value="Hexapep"/>
    <property type="match status" value="1"/>
</dbReference>
<dbReference type="PANTHER" id="PTHR43378:SF2">
    <property type="entry name" value="UDP-3-O-ACYLGLUCOSAMINE N-ACYLTRANSFERASE 1, MITOCHONDRIAL-RELATED"/>
    <property type="match status" value="1"/>
</dbReference>
<dbReference type="GO" id="GO:0009245">
    <property type="term" value="P:lipid A biosynthetic process"/>
    <property type="evidence" value="ECO:0007669"/>
    <property type="project" value="UniProtKB-UniRule"/>
</dbReference>
<dbReference type="RefSeq" id="WP_155934745.1">
    <property type="nucleotide sequence ID" value="NZ_WODC01000007.1"/>
</dbReference>
<keyword evidence="4 7" id="KW-0677">Repeat</keyword>
<dbReference type="HAMAP" id="MF_00523">
    <property type="entry name" value="LpxD"/>
    <property type="match status" value="1"/>
</dbReference>
<evidence type="ECO:0000256" key="2">
    <source>
        <dbReference type="ARBA" id="ARBA00022556"/>
    </source>
</evidence>
<dbReference type="Gene3D" id="2.160.10.10">
    <property type="entry name" value="Hexapeptide repeat proteins"/>
    <property type="match status" value="1"/>
</dbReference>
<keyword evidence="2 7" id="KW-0441">Lipid A biosynthesis</keyword>
<feature type="domain" description="UDP-3-O-[3-hydroxymyristoyl] glucosamine N-acyltransferase non-repeat region" evidence="8">
    <location>
        <begin position="20"/>
        <end position="85"/>
    </location>
</feature>
<dbReference type="EMBL" id="WODC01000007">
    <property type="protein sequence ID" value="MUM78118.1"/>
    <property type="molecule type" value="Genomic_DNA"/>
</dbReference>
<feature type="active site" description="Proton acceptor" evidence="7">
    <location>
        <position position="236"/>
    </location>
</feature>
<dbReference type="InterPro" id="IPR007691">
    <property type="entry name" value="LpxD"/>
</dbReference>
<dbReference type="GO" id="GO:0016020">
    <property type="term" value="C:membrane"/>
    <property type="evidence" value="ECO:0007669"/>
    <property type="project" value="GOC"/>
</dbReference>
<dbReference type="Pfam" id="PF04613">
    <property type="entry name" value="LpxD"/>
    <property type="match status" value="1"/>
</dbReference>
<dbReference type="EC" id="2.3.1.191" evidence="7"/>
<dbReference type="Proteomes" id="UP000461162">
    <property type="component" value="Unassembled WGS sequence"/>
</dbReference>
<keyword evidence="5 7" id="KW-0443">Lipid metabolism</keyword>
<dbReference type="NCBIfam" id="TIGR01853">
    <property type="entry name" value="lipid_A_lpxD"/>
    <property type="match status" value="1"/>
</dbReference>
<comment type="pathway">
    <text evidence="7">Bacterial outer membrane biogenesis; LPS lipid A biosynthesis.</text>
</comment>
<evidence type="ECO:0000259" key="8">
    <source>
        <dbReference type="Pfam" id="PF04613"/>
    </source>
</evidence>
<dbReference type="PANTHER" id="PTHR43378">
    <property type="entry name" value="UDP-3-O-ACYLGLUCOSAMINE N-ACYLTRANSFERASE"/>
    <property type="match status" value="1"/>
</dbReference>